<dbReference type="InterPro" id="IPR052983">
    <property type="entry name" value="MFS_Riboflavin_Transporter"/>
</dbReference>
<accession>A0AAN9AR73</accession>
<name>A0AAN9AR73_9CAEN</name>
<dbReference type="GO" id="GO:0016020">
    <property type="term" value="C:membrane"/>
    <property type="evidence" value="ECO:0007669"/>
    <property type="project" value="UniProtKB-SubCell"/>
</dbReference>
<feature type="transmembrane region" description="Helical" evidence="6">
    <location>
        <begin position="398"/>
        <end position="418"/>
    </location>
</feature>
<feature type="transmembrane region" description="Helical" evidence="6">
    <location>
        <begin position="12"/>
        <end position="32"/>
    </location>
</feature>
<evidence type="ECO:0000256" key="2">
    <source>
        <dbReference type="ARBA" id="ARBA00022448"/>
    </source>
</evidence>
<dbReference type="GO" id="GO:0022857">
    <property type="term" value="F:transmembrane transporter activity"/>
    <property type="evidence" value="ECO:0007669"/>
    <property type="project" value="InterPro"/>
</dbReference>
<dbReference type="PROSITE" id="PS50850">
    <property type="entry name" value="MFS"/>
    <property type="match status" value="1"/>
</dbReference>
<feature type="transmembrane region" description="Helical" evidence="6">
    <location>
        <begin position="52"/>
        <end position="74"/>
    </location>
</feature>
<sequence>MVCCGGKLPLKGILTIVGGFIVHLTLGTQLTYGNTNPYLVSYIRNSSSPEDLKYIDGIWIQACMLMGQGVSMFLGGIMEVKLGPRIATLIGAWFLSAGVLLTYFTVKVSFITSVLTYGVMFGLGCGASYAIPVGAAMRWFPEHRGLVGGSIFMGFGLGSVIFNQIITVFINPDNLSPDFEGADGDTYFTQPEILDRVPTLFLILGGTYAAMQFVAFFLISDPPVEHTTDHLPGESYKVTVTVADMSNGDNKIWTTPESTTVSTATLTTKENGLTAPQENQEMSVDELKEETEEPEMDVKPLQMLRTRMFYLIWVLFLLGGLGGVFLASQYKSYGQTFIKDDRFFSIVGSCASALNAVSGMFWGWVADRYTFKMAVQMLYVIFASVAYTLSSAEETGRAFFLIWICLVYFCLSGIYAIMPPAIGRIYGNKYIGINYGLIYTSQILTSAASAFVGQLLIDQIGYHGLFYLIGGSITLGLLLAIMIYPKTPDGKAV</sequence>
<dbReference type="Proteomes" id="UP001374579">
    <property type="component" value="Unassembled WGS sequence"/>
</dbReference>
<feature type="transmembrane region" description="Helical" evidence="6">
    <location>
        <begin position="200"/>
        <end position="219"/>
    </location>
</feature>
<feature type="domain" description="Major facilitator superfamily (MFS) profile" evidence="7">
    <location>
        <begin position="308"/>
        <end position="493"/>
    </location>
</feature>
<comment type="subcellular location">
    <subcellularLocation>
        <location evidence="1">Membrane</location>
        <topology evidence="1">Multi-pass membrane protein</topology>
    </subcellularLocation>
</comment>
<evidence type="ECO:0000256" key="4">
    <source>
        <dbReference type="ARBA" id="ARBA00022989"/>
    </source>
</evidence>
<gene>
    <name evidence="8" type="ORF">V1264_009332</name>
</gene>
<dbReference type="PANTHER" id="PTHR43385">
    <property type="entry name" value="RIBOFLAVIN TRANSPORTER RIBJ"/>
    <property type="match status" value="1"/>
</dbReference>
<feature type="transmembrane region" description="Helical" evidence="6">
    <location>
        <begin position="373"/>
        <end position="392"/>
    </location>
</feature>
<dbReference type="EMBL" id="JBAMIC010000022">
    <property type="protein sequence ID" value="KAK7091678.1"/>
    <property type="molecule type" value="Genomic_DNA"/>
</dbReference>
<dbReference type="Gene3D" id="1.20.1250.20">
    <property type="entry name" value="MFS general substrate transporter like domains"/>
    <property type="match status" value="2"/>
</dbReference>
<keyword evidence="4 6" id="KW-1133">Transmembrane helix</keyword>
<proteinExistence type="predicted"/>
<evidence type="ECO:0000256" key="3">
    <source>
        <dbReference type="ARBA" id="ARBA00022692"/>
    </source>
</evidence>
<evidence type="ECO:0000313" key="9">
    <source>
        <dbReference type="Proteomes" id="UP001374579"/>
    </source>
</evidence>
<feature type="transmembrane region" description="Helical" evidence="6">
    <location>
        <begin position="464"/>
        <end position="484"/>
    </location>
</feature>
<organism evidence="8 9">
    <name type="scientific">Littorina saxatilis</name>
    <dbReference type="NCBI Taxonomy" id="31220"/>
    <lineage>
        <taxon>Eukaryota</taxon>
        <taxon>Metazoa</taxon>
        <taxon>Spiralia</taxon>
        <taxon>Lophotrochozoa</taxon>
        <taxon>Mollusca</taxon>
        <taxon>Gastropoda</taxon>
        <taxon>Caenogastropoda</taxon>
        <taxon>Littorinimorpha</taxon>
        <taxon>Littorinoidea</taxon>
        <taxon>Littorinidae</taxon>
        <taxon>Littorina</taxon>
    </lineage>
</organism>
<evidence type="ECO:0000313" key="8">
    <source>
        <dbReference type="EMBL" id="KAK7091678.1"/>
    </source>
</evidence>
<reference evidence="8 9" key="1">
    <citation type="submission" date="2024-02" db="EMBL/GenBank/DDBJ databases">
        <title>Chromosome-scale genome assembly of the rough periwinkle Littorina saxatilis.</title>
        <authorList>
            <person name="De Jode A."/>
            <person name="Faria R."/>
            <person name="Formenti G."/>
            <person name="Sims Y."/>
            <person name="Smith T.P."/>
            <person name="Tracey A."/>
            <person name="Wood J.M.D."/>
            <person name="Zagrodzka Z.B."/>
            <person name="Johannesson K."/>
            <person name="Butlin R.K."/>
            <person name="Leder E.H."/>
        </authorList>
    </citation>
    <scope>NUCLEOTIDE SEQUENCE [LARGE SCALE GENOMIC DNA]</scope>
    <source>
        <strain evidence="8">Snail1</strain>
        <tissue evidence="8">Muscle</tissue>
    </source>
</reference>
<dbReference type="PANTHER" id="PTHR43385:SF1">
    <property type="entry name" value="RIBOFLAVIN TRANSPORTER RIBJ"/>
    <property type="match status" value="1"/>
</dbReference>
<feature type="transmembrane region" description="Helical" evidence="6">
    <location>
        <begin position="110"/>
        <end position="133"/>
    </location>
</feature>
<keyword evidence="3 6" id="KW-0812">Transmembrane</keyword>
<feature type="transmembrane region" description="Helical" evidence="6">
    <location>
        <begin position="430"/>
        <end position="452"/>
    </location>
</feature>
<dbReference type="AlphaFoldDB" id="A0AAN9AR73"/>
<evidence type="ECO:0000256" key="1">
    <source>
        <dbReference type="ARBA" id="ARBA00004141"/>
    </source>
</evidence>
<keyword evidence="2" id="KW-0813">Transport</keyword>
<feature type="transmembrane region" description="Helical" evidence="6">
    <location>
        <begin position="342"/>
        <end position="366"/>
    </location>
</feature>
<evidence type="ECO:0000256" key="6">
    <source>
        <dbReference type="SAM" id="Phobius"/>
    </source>
</evidence>
<protein>
    <recommendedName>
        <fullName evidence="7">Major facilitator superfamily (MFS) profile domain-containing protein</fullName>
    </recommendedName>
</protein>
<dbReference type="InterPro" id="IPR036259">
    <property type="entry name" value="MFS_trans_sf"/>
</dbReference>
<evidence type="ECO:0000259" key="7">
    <source>
        <dbReference type="PROSITE" id="PS50850"/>
    </source>
</evidence>
<keyword evidence="9" id="KW-1185">Reference proteome</keyword>
<evidence type="ECO:0000256" key="5">
    <source>
        <dbReference type="ARBA" id="ARBA00023136"/>
    </source>
</evidence>
<dbReference type="InterPro" id="IPR011701">
    <property type="entry name" value="MFS"/>
</dbReference>
<dbReference type="Pfam" id="PF07690">
    <property type="entry name" value="MFS_1"/>
    <property type="match status" value="1"/>
</dbReference>
<feature type="transmembrane region" description="Helical" evidence="6">
    <location>
        <begin position="309"/>
        <end position="330"/>
    </location>
</feature>
<dbReference type="SUPFAM" id="SSF103473">
    <property type="entry name" value="MFS general substrate transporter"/>
    <property type="match status" value="1"/>
</dbReference>
<feature type="transmembrane region" description="Helical" evidence="6">
    <location>
        <begin position="86"/>
        <end position="104"/>
    </location>
</feature>
<keyword evidence="5 6" id="KW-0472">Membrane</keyword>
<dbReference type="InterPro" id="IPR020846">
    <property type="entry name" value="MFS_dom"/>
</dbReference>
<feature type="transmembrane region" description="Helical" evidence="6">
    <location>
        <begin position="145"/>
        <end position="170"/>
    </location>
</feature>
<comment type="caution">
    <text evidence="8">The sequence shown here is derived from an EMBL/GenBank/DDBJ whole genome shotgun (WGS) entry which is preliminary data.</text>
</comment>